<sequence>MLEQIEDDYSQPRFVSKIFNFIVTPFHYRRVNLKVKLTQLMDCPASQKLYYNISKFTRHLFLTEEYYDPKKIDTQLADIVSRCELLEEITPVPVSLRKVIEEKFPNFRLHIQDLYCDNELSARSIPMESLVSAKLREHTDCLPRRLSRFRRINIVGLFKEALRLESFHLIVQYNPIRTDEVLPGSVPAAKELVLPFWLQYSPKTLDLSKMESLSTDFRYGTSRLLRALPAQPVSQLKALKLVARIGDWPQLGFREQLGGMIEAIDALEVFHLRCDLHAFNLEWLIKHCNSLRELVLGQLHKMYSTEICKGVMGFSIGCIQDLQQYFPKLETLALDLGAKTSYIQTFPKALSQFPALRDLTIRVPVTSRMNGGWASIGNRNFVIKVARLLMSSKWDTLRKLTVNMDGYDEGYDWKPQVRKGFHPRLSVITQRASLVVRDAILEERKGRLGKEVVHSEIIEICNGHLLGGPSGDYGGRAT</sequence>
<dbReference type="Gene3D" id="3.80.10.10">
    <property type="entry name" value="Ribonuclease Inhibitor"/>
    <property type="match status" value="1"/>
</dbReference>
<dbReference type="SUPFAM" id="SSF52047">
    <property type="entry name" value="RNI-like"/>
    <property type="match status" value="1"/>
</dbReference>
<reference evidence="1 2" key="1">
    <citation type="submission" date="2020-03" db="EMBL/GenBank/DDBJ databases">
        <title>Draft Genome Sequence of Cudoniella acicularis.</title>
        <authorList>
            <person name="Buettner E."/>
            <person name="Kellner H."/>
        </authorList>
    </citation>
    <scope>NUCLEOTIDE SEQUENCE [LARGE SCALE GENOMIC DNA]</scope>
    <source>
        <strain evidence="1 2">DSM 108380</strain>
    </source>
</reference>
<dbReference type="AlphaFoldDB" id="A0A8H4R336"/>
<name>A0A8H4R336_9HELO</name>
<dbReference type="InterPro" id="IPR032675">
    <property type="entry name" value="LRR_dom_sf"/>
</dbReference>
<evidence type="ECO:0000313" key="1">
    <source>
        <dbReference type="EMBL" id="KAF4621871.1"/>
    </source>
</evidence>
<accession>A0A8H4R336</accession>
<dbReference type="EMBL" id="JAAMPI010001921">
    <property type="protein sequence ID" value="KAF4621871.1"/>
    <property type="molecule type" value="Genomic_DNA"/>
</dbReference>
<evidence type="ECO:0000313" key="2">
    <source>
        <dbReference type="Proteomes" id="UP000566819"/>
    </source>
</evidence>
<comment type="caution">
    <text evidence="1">The sequence shown here is derived from an EMBL/GenBank/DDBJ whole genome shotgun (WGS) entry which is preliminary data.</text>
</comment>
<gene>
    <name evidence="1" type="ORF">G7Y89_g14474</name>
</gene>
<protein>
    <submittedName>
        <fullName evidence="1">Uncharacterized protein</fullName>
    </submittedName>
</protein>
<proteinExistence type="predicted"/>
<keyword evidence="2" id="KW-1185">Reference proteome</keyword>
<dbReference type="Proteomes" id="UP000566819">
    <property type="component" value="Unassembled WGS sequence"/>
</dbReference>
<organism evidence="1 2">
    <name type="scientific">Cudoniella acicularis</name>
    <dbReference type="NCBI Taxonomy" id="354080"/>
    <lineage>
        <taxon>Eukaryota</taxon>
        <taxon>Fungi</taxon>
        <taxon>Dikarya</taxon>
        <taxon>Ascomycota</taxon>
        <taxon>Pezizomycotina</taxon>
        <taxon>Leotiomycetes</taxon>
        <taxon>Helotiales</taxon>
        <taxon>Tricladiaceae</taxon>
        <taxon>Cudoniella</taxon>
    </lineage>
</organism>